<dbReference type="EMBL" id="JAAXKY010000128">
    <property type="protein sequence ID" value="NMH81074.1"/>
    <property type="molecule type" value="Genomic_DNA"/>
</dbReference>
<dbReference type="InterPro" id="IPR042099">
    <property type="entry name" value="ANL_N_sf"/>
</dbReference>
<feature type="domain" description="AMP-binding enzyme C-terminal" evidence="2">
    <location>
        <begin position="425"/>
        <end position="500"/>
    </location>
</feature>
<dbReference type="Proteomes" id="UP001296706">
    <property type="component" value="Unassembled WGS sequence"/>
</dbReference>
<keyword evidence="4" id="KW-1185">Reference proteome</keyword>
<protein>
    <submittedName>
        <fullName evidence="3">Long-chain-fatty-acid--CoA ligase</fullName>
    </submittedName>
</protein>
<dbReference type="Gene3D" id="3.40.50.12780">
    <property type="entry name" value="N-terminal domain of ligase-like"/>
    <property type="match status" value="1"/>
</dbReference>
<keyword evidence="3" id="KW-0436">Ligase</keyword>
<dbReference type="SUPFAM" id="SSF56801">
    <property type="entry name" value="Acetyl-CoA synthetase-like"/>
    <property type="match status" value="1"/>
</dbReference>
<dbReference type="Gene3D" id="3.30.300.30">
    <property type="match status" value="1"/>
</dbReference>
<evidence type="ECO:0000313" key="4">
    <source>
        <dbReference type="Proteomes" id="UP001296706"/>
    </source>
</evidence>
<proteinExistence type="predicted"/>
<dbReference type="CDD" id="cd17631">
    <property type="entry name" value="FACL_FadD13-like"/>
    <property type="match status" value="1"/>
</dbReference>
<comment type="caution">
    <text evidence="3">The sequence shown here is derived from an EMBL/GenBank/DDBJ whole genome shotgun (WGS) entry which is preliminary data.</text>
</comment>
<dbReference type="PANTHER" id="PTHR43767">
    <property type="entry name" value="LONG-CHAIN-FATTY-ACID--COA LIGASE"/>
    <property type="match status" value="1"/>
</dbReference>
<sequence length="519" mass="56235">MTSQLTDFTSTLARWEAERPDSVAIRFGGTARTWSELARRVRQNAAAQRAAGLRPGDRVAVLDFNHPACLELTLACAQIGTANAVVNFRLAPPEIVYVVNDAAARILFVGPEFAAAVAQVRDQLPTVERVIQVGGADDEYEAWLAAHRPDPEVHPAHPDDCFVQLYTSGTTGFPKGAMLTHRGMLAHAENCAVDFRIDPDARVQVAMPLYHVGGTSYALITISAGAQIVMLRLPDPATVLEVLESERITHTFLVPALMAVMAQVPGAADHDFSALKAVTYGASPMPLPVMRACLELFPGVMHQVYGMTEACGVVSALGPEDHEDPAVAHRLVSAGRPIHNVEIEIRDPATGGPVPRGEVGEIWVRTQQLMRGYWGKPDATAAAITPDGWLRSGDGGYVDADGYVYVTDRIKDMIISGGENIYPAEIERVLAEHPTVADVAVIGVPDDRWGEVPKAVVVPAPGCEVDTEALLAYCRERLAGFKCPKSVDVAEELPRNLTGKVLKKNLREPYWEGRERRLV</sequence>
<evidence type="ECO:0000313" key="3">
    <source>
        <dbReference type="EMBL" id="NMH81074.1"/>
    </source>
</evidence>
<dbReference type="Pfam" id="PF13193">
    <property type="entry name" value="AMP-binding_C"/>
    <property type="match status" value="1"/>
</dbReference>
<organism evidence="3 4">
    <name type="scientific">Pseudonocardia xinjiangensis</name>
    <dbReference type="NCBI Taxonomy" id="75289"/>
    <lineage>
        <taxon>Bacteria</taxon>
        <taxon>Bacillati</taxon>
        <taxon>Actinomycetota</taxon>
        <taxon>Actinomycetes</taxon>
        <taxon>Pseudonocardiales</taxon>
        <taxon>Pseudonocardiaceae</taxon>
        <taxon>Pseudonocardia</taxon>
    </lineage>
</organism>
<accession>A0ABX1RN65</accession>
<gene>
    <name evidence="3" type="ORF">HF577_28775</name>
</gene>
<dbReference type="InterPro" id="IPR050237">
    <property type="entry name" value="ATP-dep_AMP-bd_enzyme"/>
</dbReference>
<dbReference type="GO" id="GO:0016874">
    <property type="term" value="F:ligase activity"/>
    <property type="evidence" value="ECO:0007669"/>
    <property type="project" value="UniProtKB-KW"/>
</dbReference>
<reference evidence="3 4" key="1">
    <citation type="submission" date="2020-04" db="EMBL/GenBank/DDBJ databases">
        <authorList>
            <person name="Klaysubun C."/>
            <person name="Duangmal K."/>
            <person name="Lipun K."/>
        </authorList>
    </citation>
    <scope>NUCLEOTIDE SEQUENCE [LARGE SCALE GENOMIC DNA]</scope>
    <source>
        <strain evidence="3 4">JCM 11839</strain>
    </source>
</reference>
<dbReference type="InterPro" id="IPR025110">
    <property type="entry name" value="AMP-bd_C"/>
</dbReference>
<dbReference type="RefSeq" id="WP_169399119.1">
    <property type="nucleotide sequence ID" value="NZ_BAAAJH010000003.1"/>
</dbReference>
<dbReference type="InterPro" id="IPR045851">
    <property type="entry name" value="AMP-bd_C_sf"/>
</dbReference>
<evidence type="ECO:0000259" key="2">
    <source>
        <dbReference type="Pfam" id="PF13193"/>
    </source>
</evidence>
<evidence type="ECO:0000259" key="1">
    <source>
        <dbReference type="Pfam" id="PF00501"/>
    </source>
</evidence>
<feature type="domain" description="AMP-dependent synthetase/ligase" evidence="1">
    <location>
        <begin position="13"/>
        <end position="374"/>
    </location>
</feature>
<dbReference type="NCBIfam" id="NF004837">
    <property type="entry name" value="PRK06187.1"/>
    <property type="match status" value="1"/>
</dbReference>
<name>A0ABX1RN65_9PSEU</name>
<dbReference type="PANTHER" id="PTHR43767:SF1">
    <property type="entry name" value="NONRIBOSOMAL PEPTIDE SYNTHASE PES1 (EUROFUNG)-RELATED"/>
    <property type="match status" value="1"/>
</dbReference>
<dbReference type="InterPro" id="IPR000873">
    <property type="entry name" value="AMP-dep_synth/lig_dom"/>
</dbReference>
<dbReference type="Pfam" id="PF00501">
    <property type="entry name" value="AMP-binding"/>
    <property type="match status" value="1"/>
</dbReference>